<evidence type="ECO:0000256" key="11">
    <source>
        <dbReference type="ARBA" id="ARBA00023284"/>
    </source>
</evidence>
<evidence type="ECO:0000256" key="9">
    <source>
        <dbReference type="ARBA" id="ARBA00023157"/>
    </source>
</evidence>
<dbReference type="RefSeq" id="WP_249099661.1">
    <property type="nucleotide sequence ID" value="NZ_JAMAST010000004.1"/>
</dbReference>
<dbReference type="Gene3D" id="1.20.1550.10">
    <property type="entry name" value="DsbB-like"/>
    <property type="match status" value="1"/>
</dbReference>
<proteinExistence type="inferred from homology"/>
<evidence type="ECO:0000313" key="13">
    <source>
        <dbReference type="EMBL" id="MCL1631524.1"/>
    </source>
</evidence>
<feature type="transmembrane region" description="Helical" evidence="12">
    <location>
        <begin position="68"/>
        <end position="87"/>
    </location>
</feature>
<dbReference type="Proteomes" id="UP001203004">
    <property type="component" value="Unassembled WGS sequence"/>
</dbReference>
<dbReference type="NCBIfam" id="NF002849">
    <property type="entry name" value="PRK03113.1"/>
    <property type="match status" value="1"/>
</dbReference>
<feature type="transmembrane region" description="Helical" evidence="12">
    <location>
        <begin position="111"/>
        <end position="137"/>
    </location>
</feature>
<keyword evidence="7" id="KW-0560">Oxidoreductase</keyword>
<evidence type="ECO:0000256" key="2">
    <source>
        <dbReference type="ARBA" id="ARBA00007602"/>
    </source>
</evidence>
<feature type="transmembrane region" description="Helical" evidence="12">
    <location>
        <begin position="12"/>
        <end position="31"/>
    </location>
</feature>
<dbReference type="SUPFAM" id="SSF158442">
    <property type="entry name" value="DsbB-like"/>
    <property type="match status" value="1"/>
</dbReference>
<dbReference type="InterPro" id="IPR012187">
    <property type="entry name" value="Disulphide_bond_form_BdbC"/>
</dbReference>
<keyword evidence="8 12" id="KW-0472">Membrane</keyword>
<keyword evidence="5" id="KW-0249">Electron transport</keyword>
<dbReference type="PANTHER" id="PTHR43469:SF1">
    <property type="entry name" value="SPBETA PROPHAGE-DERIVED DISULFIDE BOND FORMATION PROTEIN B"/>
    <property type="match status" value="1"/>
</dbReference>
<evidence type="ECO:0000256" key="6">
    <source>
        <dbReference type="ARBA" id="ARBA00022989"/>
    </source>
</evidence>
<evidence type="ECO:0000256" key="5">
    <source>
        <dbReference type="ARBA" id="ARBA00022982"/>
    </source>
</evidence>
<evidence type="ECO:0000313" key="14">
    <source>
        <dbReference type="Proteomes" id="UP001203004"/>
    </source>
</evidence>
<evidence type="ECO:0000256" key="7">
    <source>
        <dbReference type="ARBA" id="ARBA00023002"/>
    </source>
</evidence>
<gene>
    <name evidence="13" type="ORF">M3N64_06125</name>
</gene>
<dbReference type="Pfam" id="PF02600">
    <property type="entry name" value="DsbB"/>
    <property type="match status" value="1"/>
</dbReference>
<keyword evidence="3" id="KW-0813">Transport</keyword>
<keyword evidence="9" id="KW-1015">Disulfide bond</keyword>
<comment type="subcellular location">
    <subcellularLocation>
        <location evidence="1">Membrane</location>
        <topology evidence="1">Multi-pass membrane protein</topology>
    </subcellularLocation>
</comment>
<organism evidence="13 14">
    <name type="scientific">Sporolactobacillus mangiferae</name>
    <dbReference type="NCBI Taxonomy" id="2940498"/>
    <lineage>
        <taxon>Bacteria</taxon>
        <taxon>Bacillati</taxon>
        <taxon>Bacillota</taxon>
        <taxon>Bacilli</taxon>
        <taxon>Bacillales</taxon>
        <taxon>Sporolactobacillaceae</taxon>
        <taxon>Sporolactobacillus</taxon>
    </lineage>
</organism>
<keyword evidence="6 12" id="KW-1133">Transmembrane helix</keyword>
<protein>
    <submittedName>
        <fullName evidence="13">Disulfide oxidoreductase</fullName>
    </submittedName>
</protein>
<dbReference type="HAMAP" id="MF_00287">
    <property type="entry name" value="BdbC"/>
    <property type="match status" value="1"/>
</dbReference>
<dbReference type="EMBL" id="JAMAST010000004">
    <property type="protein sequence ID" value="MCL1631524.1"/>
    <property type="molecule type" value="Genomic_DNA"/>
</dbReference>
<evidence type="ECO:0000256" key="4">
    <source>
        <dbReference type="ARBA" id="ARBA00022692"/>
    </source>
</evidence>
<feature type="transmembrane region" description="Helical" evidence="12">
    <location>
        <begin position="43"/>
        <end position="61"/>
    </location>
</feature>
<comment type="caution">
    <text evidence="13">The sequence shown here is derived from an EMBL/GenBank/DDBJ whole genome shotgun (WGS) entry which is preliminary data.</text>
</comment>
<evidence type="ECO:0000256" key="1">
    <source>
        <dbReference type="ARBA" id="ARBA00004141"/>
    </source>
</evidence>
<sequence>MNQVGKIPNSYFLLFSWIVAIIATGGSLFFSEVMHWTPCTLCWYQRILMYPLVIILGLAYLRNDRFIRIYVLSISVPGFVLACYHYALQMLPPFSAIAVCSPDNSCSEKTFAIFGFITIPFLSGTAFLLITLGMLMIHKNSD</sequence>
<comment type="similarity">
    <text evidence="2">Belongs to the DsbB family. BdbC subfamily.</text>
</comment>
<name>A0ABT0M9I1_9BACL</name>
<evidence type="ECO:0000256" key="3">
    <source>
        <dbReference type="ARBA" id="ARBA00022448"/>
    </source>
</evidence>
<dbReference type="InterPro" id="IPR003752">
    <property type="entry name" value="DiS_bond_form_DsbB/BdbC"/>
</dbReference>
<dbReference type="InterPro" id="IPR023380">
    <property type="entry name" value="DsbB-like_sf"/>
</dbReference>
<keyword evidence="11" id="KW-0676">Redox-active center</keyword>
<evidence type="ECO:0000256" key="12">
    <source>
        <dbReference type="SAM" id="Phobius"/>
    </source>
</evidence>
<reference evidence="13 14" key="1">
    <citation type="submission" date="2022-05" db="EMBL/GenBank/DDBJ databases">
        <title>Sporolactobacillus sp nov CPB3-1, isolated from tree bark (Mangifera indica L.).</title>
        <authorList>
            <person name="Phuengjayaem S."/>
            <person name="Tanasupawat S."/>
        </authorList>
    </citation>
    <scope>NUCLEOTIDE SEQUENCE [LARGE SCALE GENOMIC DNA]</scope>
    <source>
        <strain evidence="13 14">CPB3-1</strain>
    </source>
</reference>
<evidence type="ECO:0000256" key="8">
    <source>
        <dbReference type="ARBA" id="ARBA00023136"/>
    </source>
</evidence>
<keyword evidence="4 12" id="KW-0812">Transmembrane</keyword>
<evidence type="ECO:0000256" key="10">
    <source>
        <dbReference type="ARBA" id="ARBA00023186"/>
    </source>
</evidence>
<keyword evidence="10" id="KW-0143">Chaperone</keyword>
<keyword evidence="14" id="KW-1185">Reference proteome</keyword>
<dbReference type="PANTHER" id="PTHR43469">
    <property type="entry name" value="DISULFIDE FORMATION PROTEIN-RELATED"/>
    <property type="match status" value="1"/>
</dbReference>
<accession>A0ABT0M9I1</accession>
<dbReference type="PIRSF" id="PIRSF036659">
    <property type="entry name" value="BdbC"/>
    <property type="match status" value="1"/>
</dbReference>